<name>A0A383DNV8_9ZZZZ</name>
<sequence length="27" mass="3115">TTTNSVPHIHLVLKVMWEVKTQVIVLK</sequence>
<organism evidence="1">
    <name type="scientific">marine metagenome</name>
    <dbReference type="NCBI Taxonomy" id="408172"/>
    <lineage>
        <taxon>unclassified sequences</taxon>
        <taxon>metagenomes</taxon>
        <taxon>ecological metagenomes</taxon>
    </lineage>
</organism>
<proteinExistence type="predicted"/>
<reference evidence="1" key="1">
    <citation type="submission" date="2018-05" db="EMBL/GenBank/DDBJ databases">
        <authorList>
            <person name="Lanie J.A."/>
            <person name="Ng W.-L."/>
            <person name="Kazmierczak K.M."/>
            <person name="Andrzejewski T.M."/>
            <person name="Davidsen T.M."/>
            <person name="Wayne K.J."/>
            <person name="Tettelin H."/>
            <person name="Glass J.I."/>
            <person name="Rusch D."/>
            <person name="Podicherti R."/>
            <person name="Tsui H.-C.T."/>
            <person name="Winkler M.E."/>
        </authorList>
    </citation>
    <scope>NUCLEOTIDE SEQUENCE</scope>
</reference>
<evidence type="ECO:0000313" key="1">
    <source>
        <dbReference type="EMBL" id="SVE46182.1"/>
    </source>
</evidence>
<protein>
    <submittedName>
        <fullName evidence="1">Uncharacterized protein</fullName>
    </submittedName>
</protein>
<gene>
    <name evidence="1" type="ORF">METZ01_LOCUS499036</name>
</gene>
<accession>A0A383DNV8</accession>
<dbReference type="EMBL" id="UINC01218938">
    <property type="protein sequence ID" value="SVE46182.1"/>
    <property type="molecule type" value="Genomic_DNA"/>
</dbReference>
<dbReference type="AlphaFoldDB" id="A0A383DNV8"/>
<feature type="non-terminal residue" evidence="1">
    <location>
        <position position="1"/>
    </location>
</feature>